<evidence type="ECO:0000313" key="3">
    <source>
        <dbReference type="EnsemblMetazoa" id="AATE003184-PA.1"/>
    </source>
</evidence>
<dbReference type="VEuPathDB" id="VectorBase:AATE003184"/>
<evidence type="ECO:0000256" key="1">
    <source>
        <dbReference type="SAM" id="MobiDB-lite"/>
    </source>
</evidence>
<keyword evidence="2" id="KW-0732">Signal</keyword>
<feature type="region of interest" description="Disordered" evidence="1">
    <location>
        <begin position="103"/>
        <end position="123"/>
    </location>
</feature>
<evidence type="ECO:0008006" key="4">
    <source>
        <dbReference type="Google" id="ProtNLM"/>
    </source>
</evidence>
<dbReference type="AlphaFoldDB" id="A0A182IPV0"/>
<proteinExistence type="predicted"/>
<name>A0A182IPV0_ANOAO</name>
<feature type="chain" id="PRO_5043960511" description="Secreted protein" evidence="2">
    <location>
        <begin position="35"/>
        <end position="201"/>
    </location>
</feature>
<protein>
    <recommendedName>
        <fullName evidence="4">Secreted protein</fullName>
    </recommendedName>
</protein>
<reference evidence="3" key="1">
    <citation type="submission" date="2022-08" db="UniProtKB">
        <authorList>
            <consortium name="EnsemblMetazoa"/>
        </authorList>
    </citation>
    <scope>IDENTIFICATION</scope>
    <source>
        <strain evidence="3">EBRO</strain>
    </source>
</reference>
<feature type="compositionally biased region" description="Acidic residues" evidence="1">
    <location>
        <begin position="114"/>
        <end position="123"/>
    </location>
</feature>
<feature type="signal peptide" evidence="2">
    <location>
        <begin position="1"/>
        <end position="34"/>
    </location>
</feature>
<accession>A0A182IPV0</accession>
<organism evidence="3">
    <name type="scientific">Anopheles atroparvus</name>
    <name type="common">European mosquito</name>
    <dbReference type="NCBI Taxonomy" id="41427"/>
    <lineage>
        <taxon>Eukaryota</taxon>
        <taxon>Metazoa</taxon>
        <taxon>Ecdysozoa</taxon>
        <taxon>Arthropoda</taxon>
        <taxon>Hexapoda</taxon>
        <taxon>Insecta</taxon>
        <taxon>Pterygota</taxon>
        <taxon>Neoptera</taxon>
        <taxon>Endopterygota</taxon>
        <taxon>Diptera</taxon>
        <taxon>Nematocera</taxon>
        <taxon>Culicoidea</taxon>
        <taxon>Culicidae</taxon>
        <taxon>Anophelinae</taxon>
        <taxon>Anopheles</taxon>
    </lineage>
</organism>
<sequence length="201" mass="22007">MAPFDGTGAFLMMVTLLPAKLLLISLLAHEATIASPAPSSNNNMVANGRREGTVKNDTNFCRVLRVRQPGKGSVKTLDIAEEPGRGWSNRHQFCFPFRPASENDRDGRECATNVDDDGDDDDDEGEVLFPLRSGGVLQSSVTAGLSEDHKQCSEKGRDHDRWMTNRCQKGSADRLRHLGASPCVDEDLDDASRAVTMMVMI</sequence>
<dbReference type="EnsemblMetazoa" id="AATE003184-RA">
    <property type="protein sequence ID" value="AATE003184-PA.1"/>
    <property type="gene ID" value="AATE003184"/>
</dbReference>
<evidence type="ECO:0000256" key="2">
    <source>
        <dbReference type="SAM" id="SignalP"/>
    </source>
</evidence>